<dbReference type="Proteomes" id="UP000657574">
    <property type="component" value="Unassembled WGS sequence"/>
</dbReference>
<dbReference type="SUPFAM" id="SSF56214">
    <property type="entry name" value="4'-phosphopantetheinyl transferase"/>
    <property type="match status" value="1"/>
</dbReference>
<dbReference type="GO" id="GO:0000287">
    <property type="term" value="F:magnesium ion binding"/>
    <property type="evidence" value="ECO:0007669"/>
    <property type="project" value="InterPro"/>
</dbReference>
<dbReference type="InterPro" id="IPR037143">
    <property type="entry name" value="4-PPantetheinyl_Trfase_dom_sf"/>
</dbReference>
<reference evidence="1" key="2">
    <citation type="submission" date="2020-09" db="EMBL/GenBank/DDBJ databases">
        <authorList>
            <person name="Sun Q."/>
            <person name="Ohkuma M."/>
        </authorList>
    </citation>
    <scope>NUCLEOTIDE SEQUENCE</scope>
    <source>
        <strain evidence="1">JCM 3086</strain>
    </source>
</reference>
<dbReference type="Gene3D" id="3.90.470.20">
    <property type="entry name" value="4'-phosphopantetheinyl transferase domain"/>
    <property type="match status" value="1"/>
</dbReference>
<sequence>MSTSPALWLIHADPSVAPSSLDAAELHRAHTLAGTGRTEIHDRYVAAHTGLRRLLAARLGVPPRQVALTREPCPVCGGPHGRPAVAGGTPHFSLAYSGSLCLVALADTPVGVDMERIPPSELVNLHPREQDELMAMPEDKRPLAFP</sequence>
<evidence type="ECO:0000313" key="2">
    <source>
        <dbReference type="Proteomes" id="UP000657574"/>
    </source>
</evidence>
<evidence type="ECO:0000313" key="1">
    <source>
        <dbReference type="EMBL" id="GGJ63601.1"/>
    </source>
</evidence>
<dbReference type="RefSeq" id="WP_189316899.1">
    <property type="nucleotide sequence ID" value="NZ_BMQA01000076.1"/>
</dbReference>
<organism evidence="1 2">
    <name type="scientific">Streptomyces brasiliensis</name>
    <dbReference type="NCBI Taxonomy" id="1954"/>
    <lineage>
        <taxon>Bacteria</taxon>
        <taxon>Bacillati</taxon>
        <taxon>Actinomycetota</taxon>
        <taxon>Actinomycetes</taxon>
        <taxon>Kitasatosporales</taxon>
        <taxon>Streptomycetaceae</taxon>
        <taxon>Streptomyces</taxon>
    </lineage>
</organism>
<dbReference type="GO" id="GO:0008897">
    <property type="term" value="F:holo-[acyl-carrier-protein] synthase activity"/>
    <property type="evidence" value="ECO:0007669"/>
    <property type="project" value="InterPro"/>
</dbReference>
<protein>
    <recommendedName>
        <fullName evidence="3">4-phosphopantetheinyl transferase</fullName>
    </recommendedName>
</protein>
<name>A0A917P6E0_9ACTN</name>
<comment type="caution">
    <text evidence="1">The sequence shown here is derived from an EMBL/GenBank/DDBJ whole genome shotgun (WGS) entry which is preliminary data.</text>
</comment>
<gene>
    <name evidence="1" type="ORF">GCM10010121_087720</name>
</gene>
<proteinExistence type="predicted"/>
<reference evidence="1" key="1">
    <citation type="journal article" date="2014" name="Int. J. Syst. Evol. Microbiol.">
        <title>Complete genome sequence of Corynebacterium casei LMG S-19264T (=DSM 44701T), isolated from a smear-ripened cheese.</title>
        <authorList>
            <consortium name="US DOE Joint Genome Institute (JGI-PGF)"/>
            <person name="Walter F."/>
            <person name="Albersmeier A."/>
            <person name="Kalinowski J."/>
            <person name="Ruckert C."/>
        </authorList>
    </citation>
    <scope>NUCLEOTIDE SEQUENCE</scope>
    <source>
        <strain evidence="1">JCM 3086</strain>
    </source>
</reference>
<evidence type="ECO:0008006" key="3">
    <source>
        <dbReference type="Google" id="ProtNLM"/>
    </source>
</evidence>
<accession>A0A917P6E0</accession>
<dbReference type="EMBL" id="BMQA01000076">
    <property type="protein sequence ID" value="GGJ63601.1"/>
    <property type="molecule type" value="Genomic_DNA"/>
</dbReference>
<dbReference type="AlphaFoldDB" id="A0A917P6E0"/>
<keyword evidence="2" id="KW-1185">Reference proteome</keyword>